<feature type="region of interest" description="Disordered" evidence="8">
    <location>
        <begin position="1353"/>
        <end position="1373"/>
    </location>
</feature>
<feature type="region of interest" description="Disordered" evidence="8">
    <location>
        <begin position="1188"/>
        <end position="1215"/>
    </location>
</feature>
<feature type="region of interest" description="Disordered" evidence="8">
    <location>
        <begin position="1865"/>
        <end position="1886"/>
    </location>
</feature>
<dbReference type="EMBL" id="GGEC01047984">
    <property type="protein sequence ID" value="MBX28468.1"/>
    <property type="molecule type" value="Transcribed_RNA"/>
</dbReference>
<dbReference type="Pfam" id="PF15044">
    <property type="entry name" value="CLU_N"/>
    <property type="match status" value="1"/>
</dbReference>
<dbReference type="FunFam" id="1.25.40.10:FF:000024">
    <property type="entry name" value="Tetratricopeptide repeat (TPR)-like superfamily protein"/>
    <property type="match status" value="1"/>
</dbReference>
<dbReference type="Pfam" id="PF12807">
    <property type="entry name" value="eIF3_p135"/>
    <property type="match status" value="1"/>
</dbReference>
<organism evidence="10">
    <name type="scientific">Rhizophora mucronata</name>
    <name type="common">Asiatic mangrove</name>
    <dbReference type="NCBI Taxonomy" id="61149"/>
    <lineage>
        <taxon>Eukaryota</taxon>
        <taxon>Viridiplantae</taxon>
        <taxon>Streptophyta</taxon>
        <taxon>Embryophyta</taxon>
        <taxon>Tracheophyta</taxon>
        <taxon>Spermatophyta</taxon>
        <taxon>Magnoliopsida</taxon>
        <taxon>eudicotyledons</taxon>
        <taxon>Gunneridae</taxon>
        <taxon>Pentapetalae</taxon>
        <taxon>rosids</taxon>
        <taxon>fabids</taxon>
        <taxon>Malpighiales</taxon>
        <taxon>Rhizophoraceae</taxon>
        <taxon>Rhizophora</taxon>
    </lineage>
</organism>
<dbReference type="InterPro" id="IPR033646">
    <property type="entry name" value="CLU-central"/>
</dbReference>
<dbReference type="Gene3D" id="1.25.40.10">
    <property type="entry name" value="Tetratricopeptide repeat domain"/>
    <property type="match status" value="1"/>
</dbReference>
<proteinExistence type="predicted"/>
<dbReference type="InterPro" id="IPR025697">
    <property type="entry name" value="CLU_dom"/>
</dbReference>
<dbReference type="InterPro" id="IPR011990">
    <property type="entry name" value="TPR-like_helical_dom_sf"/>
</dbReference>
<dbReference type="SMART" id="SM00028">
    <property type="entry name" value="TPR"/>
    <property type="match status" value="3"/>
</dbReference>
<keyword evidence="3" id="KW-0963">Cytoplasm</keyword>
<feature type="region of interest" description="Disordered" evidence="8">
    <location>
        <begin position="590"/>
        <end position="650"/>
    </location>
</feature>
<feature type="compositionally biased region" description="Low complexity" evidence="8">
    <location>
        <begin position="1867"/>
        <end position="1877"/>
    </location>
</feature>
<evidence type="ECO:0000256" key="4">
    <source>
        <dbReference type="ARBA" id="ARBA00022737"/>
    </source>
</evidence>
<keyword evidence="5 7" id="KW-0802">TPR repeat</keyword>
<feature type="compositionally biased region" description="Polar residues" evidence="8">
    <location>
        <begin position="1797"/>
        <end position="1817"/>
    </location>
</feature>
<feature type="domain" description="Clu" evidence="9">
    <location>
        <begin position="323"/>
        <end position="598"/>
    </location>
</feature>
<evidence type="ECO:0000256" key="1">
    <source>
        <dbReference type="ARBA" id="ARBA00004123"/>
    </source>
</evidence>
<evidence type="ECO:0000313" key="10">
    <source>
        <dbReference type="EMBL" id="MBX28475.1"/>
    </source>
</evidence>
<evidence type="ECO:0000259" key="9">
    <source>
        <dbReference type="PROSITE" id="PS51823"/>
    </source>
</evidence>
<dbReference type="PROSITE" id="PS50005">
    <property type="entry name" value="TPR"/>
    <property type="match status" value="1"/>
</dbReference>
<feature type="repeat" description="TPR" evidence="7">
    <location>
        <begin position="942"/>
        <end position="975"/>
    </location>
</feature>
<dbReference type="SUPFAM" id="SSF48452">
    <property type="entry name" value="TPR-like"/>
    <property type="match status" value="1"/>
</dbReference>
<evidence type="ECO:0000256" key="3">
    <source>
        <dbReference type="ARBA" id="ARBA00022490"/>
    </source>
</evidence>
<dbReference type="InterPro" id="IPR019734">
    <property type="entry name" value="TPR_rpt"/>
</dbReference>
<dbReference type="EMBL" id="GGEC01047991">
    <property type="protein sequence ID" value="MBX28475.1"/>
    <property type="molecule type" value="Transcribed_RNA"/>
</dbReference>
<protein>
    <recommendedName>
        <fullName evidence="9">Clu domain-containing protein</fullName>
    </recommendedName>
</protein>
<dbReference type="GO" id="GO:0019750">
    <property type="term" value="P:chloroplast localization"/>
    <property type="evidence" value="ECO:0007669"/>
    <property type="project" value="UniProtKB-ARBA"/>
</dbReference>
<feature type="region of interest" description="Disordered" evidence="8">
    <location>
        <begin position="1231"/>
        <end position="1256"/>
    </location>
</feature>
<sequence length="1886" mass="207915">MAPRNNRGKAKGEKKKKEEKVLPVVVDITINLPDETPVILKGISTDRIIDVRRLLAVNTETCYITNFSLSHEIRGLRLKDTVDIPALKPCVLNLIEEDYDEELATAHVRRLLDIVACTTWFGPSGNVQDKPKSDAGKNVPGGQDKNTKKTTVKSQVGGGGGGGDSKQSLSANSSSKDVSVDAEEYMSHSCPKLGNFYKFFSLAHLTPPLQFIRRATNRQIDEIKVDDHLFSLDVKLCNGKLVQVEACRKGFYSVGKQRILCHNLVDLLRQLSRAFDNAYGDLMKAFVERNKFGNLACGFRANTWLVPPFVAQSPSFFPSLPIEDGIWGGNGGGLGRDGKSDLIPWTHEFLFLASMPCKTVEERQIRDRKAFLLHSLFVDVAIFRAIKAVQQVKIKKDLISSDANGEVLFTEKVGDLSINVMKDATNASSKVDTKIDGIQANGVERKNIVERNLLKGITADENTAAHDIATLGVINLRYCGYIAVVKVEAMAENKFSPPAQSILLEQPEGGANALNINSLRLVLHDTTPAESSKSSLHLLNLEHEELRTSQAFVERLLEESLAKLENEEPKQDDYVRWELGACWIQFLQDQKSQEKDKKPSAENGKKSPKKKEMKIEGLGVPLRSLKNNKKKSDESNNTMQSGNSRSLIDVMPGEDKDSILAFSDARLENSCKEKQLGMQRLLSHAAFARLKETDTGLHCKTLEELIELSQIYYNDVALPKLVADFGSLELSPVDGRTLTDFMHTRGLQMRSLGQVVKLSEKLSHVQSLCIHEMITRAFKHVLQAVIAAVVNHEKMSVSIAAALNLMLGVQEGGDSESINVHSLIRRWLEVFLKKRYDWNLSSSNFKDVRKYAILRGLCHKVGIELVPRDFDMDSPQPFQKSDVVSLIPVHKQAACSSADGRQLLESSKTALDKGKLEDAVTYGTKALTKLVAVCGPYHRMTAGAYSLLAVVLYHTGDFNQATIYQQKALDINERELGLDHPDTMKSYGDLAVFYYRLQHTELALKYVKRALYLLHLTCGPSHPNTAATYINVAMMEEGLGNVHVALRYLHKALKCNRTLLGPDHIQTAASYHAIAIALSLMEAYPLSVQHEQTTLKILRAKLGPDDLRTQDAAAWLEYFESKAFEQQEAARNGTKKPDASIASKGHLSVSDLLDYINPNHDAKGRDVAVKKKSYITKVKGKVHPDINLESFDESSKETSIEQLEGDSHTTDANLENKDAQIQIQIQLPVVKETAEKKPSTGDGISSETQTEGDDSWQPVQRIRSAHSHGRRVKQRWGIIGKVYSCQRKIVDADVDLSSVKNIHQNSRYYLLKKRAPSHGSYAEQHTTNASHGTKFGRRIVKAVAYRVKSLSSSNKAATVEPSRSHEKGLTSSLPISAPVDLGSLKNSMVNPGKSPSYKEVALAPPGMIAKLQACVPQSEIPDNQQTTAIKQEEEVNEAKEIASPTLEDTQGEDKNFAAYSANNMEKEILVVDKKEEIQSTDIMEDGSSLMVPQNMQGPDLGCIEVHEVAQSMLIDSIPSSIDLCPKESCEKDSLCEFETQVNTHENQGNTNSTLLGVQEKEKPVMNSVDSRGFLNKKLSASAAPFNPSASLARTAPVAMNIPLPSSPGAVQAVAPWPLNITLHPGPPTILSAVNPMPSPHHPYTSPPTTPNMIQPLPFMYPPYGQTQAVSTSTFPVTTSAFHPNHFSWQCNVNHNMPEFVPSSVWPSCHTMEFPVPPPIVEPLADSVFEPGVQLENSKSPAPAPAPTLPLDIDYPGETKKELNLADLEGTHDADKLALVDTLDVKENGHVNHCKVETSGNGSNQNDALKENAGSSSEGKIDGEKTFSILIRGRRNRKQTLRMPISLLSRPYGSQPFKVMYSRVVRGSESPKSTSFSSTRDCTADTA</sequence>
<dbReference type="InterPro" id="IPR027523">
    <property type="entry name" value="CLU_prot"/>
</dbReference>
<evidence type="ECO:0000256" key="8">
    <source>
        <dbReference type="SAM" id="MobiDB-lite"/>
    </source>
</evidence>
<dbReference type="SUPFAM" id="SSF103107">
    <property type="entry name" value="Hypothetical protein c14orf129, hspc210"/>
    <property type="match status" value="1"/>
</dbReference>
<dbReference type="PANTHER" id="PTHR12601:SF17">
    <property type="entry name" value="PROTEIN REDUCED CHLOROPLAST COVERAGE 1"/>
    <property type="match status" value="1"/>
</dbReference>
<dbReference type="PANTHER" id="PTHR12601">
    <property type="entry name" value="EUKARYOTIC TRANSLATION INITIATION FACTOR 3 SUBUNIT EIF-3"/>
    <property type="match status" value="1"/>
</dbReference>
<evidence type="ECO:0000256" key="6">
    <source>
        <dbReference type="ARBA" id="ARBA00023242"/>
    </source>
</evidence>
<feature type="region of interest" description="Disordered" evidence="8">
    <location>
        <begin position="127"/>
        <end position="173"/>
    </location>
</feature>
<dbReference type="PROSITE" id="PS51823">
    <property type="entry name" value="CLU"/>
    <property type="match status" value="1"/>
</dbReference>
<dbReference type="InterPro" id="IPR023231">
    <property type="entry name" value="GSKIP_dom_sf"/>
</dbReference>
<evidence type="ECO:0000256" key="7">
    <source>
        <dbReference type="PROSITE-ProRule" id="PRU00339"/>
    </source>
</evidence>
<dbReference type="GO" id="GO:0005634">
    <property type="term" value="C:nucleus"/>
    <property type="evidence" value="ECO:0007669"/>
    <property type="project" value="UniProtKB-SubCell"/>
</dbReference>
<accession>A0A2P2MDZ6</accession>
<comment type="subcellular location">
    <subcellularLocation>
        <location evidence="2">Cytoplasm</location>
        <location evidence="2">Cytosol</location>
    </subcellularLocation>
    <subcellularLocation>
        <location evidence="1">Nucleus</location>
    </subcellularLocation>
</comment>
<feature type="compositionally biased region" description="Basic and acidic residues" evidence="8">
    <location>
        <begin position="591"/>
        <end position="605"/>
    </location>
</feature>
<dbReference type="EMBL" id="GGEC01047982">
    <property type="protein sequence ID" value="MBX28466.1"/>
    <property type="molecule type" value="Transcribed_RNA"/>
</dbReference>
<dbReference type="CDD" id="cd15466">
    <property type="entry name" value="CLU-central"/>
    <property type="match status" value="1"/>
</dbReference>
<dbReference type="GO" id="GO:0003729">
    <property type="term" value="F:mRNA binding"/>
    <property type="evidence" value="ECO:0007669"/>
    <property type="project" value="UniProtKB-ARBA"/>
</dbReference>
<reference evidence="10" key="1">
    <citation type="submission" date="2018-02" db="EMBL/GenBank/DDBJ databases">
        <title>Rhizophora mucronata_Transcriptome.</title>
        <authorList>
            <person name="Meera S.P."/>
            <person name="Sreeshan A."/>
            <person name="Augustine A."/>
        </authorList>
    </citation>
    <scope>NUCLEOTIDE SEQUENCE</scope>
    <source>
        <tissue evidence="10">Leaf</tissue>
    </source>
</reference>
<evidence type="ECO:0000256" key="2">
    <source>
        <dbReference type="ARBA" id="ARBA00004514"/>
    </source>
</evidence>
<feature type="region of interest" description="Disordered" evidence="8">
    <location>
        <begin position="1794"/>
        <end position="1820"/>
    </location>
</feature>
<keyword evidence="4" id="KW-0677">Repeat</keyword>
<dbReference type="InterPro" id="IPR028275">
    <property type="entry name" value="CLU_N"/>
</dbReference>
<dbReference type="GO" id="GO:0005829">
    <property type="term" value="C:cytosol"/>
    <property type="evidence" value="ECO:0007669"/>
    <property type="project" value="UniProtKB-SubCell"/>
</dbReference>
<feature type="compositionally biased region" description="Basic and acidic residues" evidence="8">
    <location>
        <begin position="1193"/>
        <end position="1215"/>
    </location>
</feature>
<keyword evidence="6" id="KW-0539">Nucleus</keyword>
<dbReference type="Pfam" id="PF13424">
    <property type="entry name" value="TPR_12"/>
    <property type="match status" value="2"/>
</dbReference>
<evidence type="ECO:0000256" key="5">
    <source>
        <dbReference type="ARBA" id="ARBA00022803"/>
    </source>
</evidence>
<name>A0A2P2MDZ6_RHIMU</name>